<dbReference type="PROSITE" id="PS51387">
    <property type="entry name" value="FAD_PCMH"/>
    <property type="match status" value="1"/>
</dbReference>
<dbReference type="PATRIC" id="fig|34073.19.peg.3686"/>
<evidence type="ECO:0000256" key="3">
    <source>
        <dbReference type="ARBA" id="ARBA00023002"/>
    </source>
</evidence>
<evidence type="ECO:0000256" key="2">
    <source>
        <dbReference type="ARBA" id="ARBA00022827"/>
    </source>
</evidence>
<dbReference type="InterPro" id="IPR016167">
    <property type="entry name" value="FAD-bd_PCMH_sub1"/>
</dbReference>
<organism evidence="5 6">
    <name type="scientific">Variovorax paradoxus</name>
    <dbReference type="NCBI Taxonomy" id="34073"/>
    <lineage>
        <taxon>Bacteria</taxon>
        <taxon>Pseudomonadati</taxon>
        <taxon>Pseudomonadota</taxon>
        <taxon>Betaproteobacteria</taxon>
        <taxon>Burkholderiales</taxon>
        <taxon>Comamonadaceae</taxon>
        <taxon>Variovorax</taxon>
    </lineage>
</organism>
<dbReference type="Proteomes" id="UP000035170">
    <property type="component" value="Unassembled WGS sequence"/>
</dbReference>
<keyword evidence="2" id="KW-0274">FAD</keyword>
<evidence type="ECO:0000313" key="6">
    <source>
        <dbReference type="Proteomes" id="UP000035170"/>
    </source>
</evidence>
<dbReference type="Gene3D" id="3.30.465.10">
    <property type="match status" value="1"/>
</dbReference>
<keyword evidence="1" id="KW-0285">Flavoprotein</keyword>
<dbReference type="PANTHER" id="PTHR42659">
    <property type="entry name" value="XANTHINE DEHYDROGENASE SUBUNIT C-RELATED"/>
    <property type="match status" value="1"/>
</dbReference>
<dbReference type="InterPro" id="IPR002346">
    <property type="entry name" value="Mopterin_DH_FAD-bd"/>
</dbReference>
<protein>
    <submittedName>
        <fullName evidence="5">Caffeine dehydrogenase subunit beta</fullName>
        <ecNumber evidence="5">1.17.5.2</ecNumber>
    </submittedName>
</protein>
<reference evidence="5 6" key="1">
    <citation type="submission" date="2015-03" db="EMBL/GenBank/DDBJ databases">
        <title>Genome sequence of Variovorax paradoxus TBEA6.</title>
        <authorList>
            <person name="Poehlein A."/>
            <person name="Schuldes J."/>
            <person name="Wuebbeler J.H."/>
            <person name="Hiessl S."/>
            <person name="Steinbuechel A."/>
            <person name="Daniel R."/>
        </authorList>
    </citation>
    <scope>NUCLEOTIDE SEQUENCE [LARGE SCALE GENOMIC DNA]</scope>
    <source>
        <strain evidence="5 6">TBEA6</strain>
    </source>
</reference>
<dbReference type="InterPro" id="IPR016169">
    <property type="entry name" value="FAD-bd_PCMH_sub2"/>
</dbReference>
<dbReference type="InterPro" id="IPR051312">
    <property type="entry name" value="Diverse_Substr_Oxidored"/>
</dbReference>
<evidence type="ECO:0000313" key="5">
    <source>
        <dbReference type="EMBL" id="KLN55246.1"/>
    </source>
</evidence>
<dbReference type="EC" id="1.17.5.2" evidence="5"/>
<dbReference type="InterPro" id="IPR016166">
    <property type="entry name" value="FAD-bd_PCMH"/>
</dbReference>
<dbReference type="PANTHER" id="PTHR42659:SF2">
    <property type="entry name" value="XANTHINE DEHYDROGENASE SUBUNIT C-RELATED"/>
    <property type="match status" value="1"/>
</dbReference>
<dbReference type="AlphaFoldDB" id="A0A0H2LZK6"/>
<dbReference type="SUPFAM" id="SSF56176">
    <property type="entry name" value="FAD-binding/transporter-associated domain-like"/>
    <property type="match status" value="1"/>
</dbReference>
<dbReference type="Pfam" id="PF00941">
    <property type="entry name" value="FAD_binding_5"/>
    <property type="match status" value="1"/>
</dbReference>
<feature type="domain" description="FAD-binding PCMH-type" evidence="4">
    <location>
        <begin position="1"/>
        <end position="177"/>
    </location>
</feature>
<evidence type="ECO:0000256" key="1">
    <source>
        <dbReference type="ARBA" id="ARBA00022630"/>
    </source>
</evidence>
<comment type="caution">
    <text evidence="5">The sequence shown here is derived from an EMBL/GenBank/DDBJ whole genome shotgun (WGS) entry which is preliminary data.</text>
</comment>
<sequence>MKAVAYAFEPAASVDAATLALREGGWGFKPVAGGQSLGAMLNLRLAQPETLVDLDGIAELGAVHETADHVFLGAMTTHAAIEDGRVPDPSGGLMPFVARSIAYRAVRNRGTIGGSLCHADPAADWVACLPLLGATAVVAGAEARRDISTADFIPSAFETRLAEGELLVGVRVPRRSAAARWSYRKFCRKTGEFSHATVGALTDPADGTERLVLGALDGTPRVFEGAGLLRELSADMARRQALLDDAGHGLDDTRRTLLAEMLRLALNDMETPR</sequence>
<dbReference type="GO" id="GO:0071949">
    <property type="term" value="F:FAD binding"/>
    <property type="evidence" value="ECO:0007669"/>
    <property type="project" value="InterPro"/>
</dbReference>
<evidence type="ECO:0000259" key="4">
    <source>
        <dbReference type="PROSITE" id="PS51387"/>
    </source>
</evidence>
<dbReference type="GO" id="GO:0034875">
    <property type="term" value="F:caffeine oxidase activity"/>
    <property type="evidence" value="ECO:0007669"/>
    <property type="project" value="UniProtKB-EC"/>
</dbReference>
<keyword evidence="3 5" id="KW-0560">Oxidoreductase</keyword>
<dbReference type="RefSeq" id="WP_047785483.1">
    <property type="nucleotide sequence ID" value="NZ_JZWI01000018.1"/>
</dbReference>
<dbReference type="Gene3D" id="3.30.43.10">
    <property type="entry name" value="Uridine Diphospho-n-acetylenolpyruvylglucosamine Reductase, domain 2"/>
    <property type="match status" value="1"/>
</dbReference>
<gene>
    <name evidence="5" type="primary">cdhB</name>
    <name evidence="5" type="ORF">VPARA_35980</name>
</gene>
<dbReference type="InterPro" id="IPR036318">
    <property type="entry name" value="FAD-bd_PCMH-like_sf"/>
</dbReference>
<accession>A0A0H2LZK6</accession>
<keyword evidence="6" id="KW-1185">Reference proteome</keyword>
<name>A0A0H2LZK6_VARPD</name>
<proteinExistence type="predicted"/>
<dbReference type="EMBL" id="JZWI01000018">
    <property type="protein sequence ID" value="KLN55246.1"/>
    <property type="molecule type" value="Genomic_DNA"/>
</dbReference>